<dbReference type="OrthoDB" id="6417395at2759"/>
<evidence type="ECO:0000256" key="1">
    <source>
        <dbReference type="ARBA" id="ARBA00010914"/>
    </source>
</evidence>
<gene>
    <name evidence="8" type="primary">fdx2</name>
    <name evidence="8" type="ORF">TNCT_246101</name>
</gene>
<dbReference type="Pfam" id="PF00111">
    <property type="entry name" value="Fer2"/>
    <property type="match status" value="1"/>
</dbReference>
<sequence>MSFSRVLSRTCFHYRSLFTRNQYSAVNLLNTNSRVSNRLLDNKARFFYTAGISMAEENSKRVKISFVIFETGEKVEVEGEIGQNILEVALANDVGMLGSCEGYVRCTICHVYVDDKSKEILPRATEEECDLIDRALDPKENSRLSCQCILSKNLEGAVFTLPLTTRNVELEDSKK</sequence>
<evidence type="ECO:0000256" key="2">
    <source>
        <dbReference type="ARBA" id="ARBA00022714"/>
    </source>
</evidence>
<keyword evidence="3" id="KW-0479">Metal-binding</keyword>
<dbReference type="InterPro" id="IPR001055">
    <property type="entry name" value="Adrenodoxin-like"/>
</dbReference>
<dbReference type="PANTHER" id="PTHR23426:SF65">
    <property type="entry name" value="FERREDOXIN-2, MITOCHONDRIAL"/>
    <property type="match status" value="1"/>
</dbReference>
<evidence type="ECO:0000256" key="6">
    <source>
        <dbReference type="ARBA" id="ARBA00034078"/>
    </source>
</evidence>
<keyword evidence="5" id="KW-0411">Iron-sulfur</keyword>
<dbReference type="EMBL" id="BMAO01004616">
    <property type="protein sequence ID" value="GFQ95818.1"/>
    <property type="molecule type" value="Genomic_DNA"/>
</dbReference>
<feature type="domain" description="2Fe-2S ferredoxin-type" evidence="7">
    <location>
        <begin position="62"/>
        <end position="164"/>
    </location>
</feature>
<keyword evidence="2" id="KW-0001">2Fe-2S</keyword>
<dbReference type="InterPro" id="IPR012675">
    <property type="entry name" value="Beta-grasp_dom_sf"/>
</dbReference>
<dbReference type="PANTHER" id="PTHR23426">
    <property type="entry name" value="FERREDOXIN/ADRENODOXIN"/>
    <property type="match status" value="1"/>
</dbReference>
<protein>
    <submittedName>
        <fullName evidence="8">Ferredoxin-2, mitochondrial</fullName>
    </submittedName>
</protein>
<dbReference type="PRINTS" id="PR00355">
    <property type="entry name" value="ADRENODOXIN"/>
</dbReference>
<evidence type="ECO:0000313" key="8">
    <source>
        <dbReference type="EMBL" id="GFQ95818.1"/>
    </source>
</evidence>
<dbReference type="CDD" id="cd00207">
    <property type="entry name" value="fer2"/>
    <property type="match status" value="1"/>
</dbReference>
<keyword evidence="9" id="KW-1185">Reference proteome</keyword>
<dbReference type="GO" id="GO:0009055">
    <property type="term" value="F:electron transfer activity"/>
    <property type="evidence" value="ECO:0007669"/>
    <property type="project" value="TreeGrafter"/>
</dbReference>
<dbReference type="SUPFAM" id="SSF54292">
    <property type="entry name" value="2Fe-2S ferredoxin-like"/>
    <property type="match status" value="1"/>
</dbReference>
<dbReference type="GO" id="GO:0140647">
    <property type="term" value="P:P450-containing electron transport chain"/>
    <property type="evidence" value="ECO:0007669"/>
    <property type="project" value="InterPro"/>
</dbReference>
<dbReference type="InterPro" id="IPR001041">
    <property type="entry name" value="2Fe-2S_ferredoxin-type"/>
</dbReference>
<keyword evidence="4" id="KW-0408">Iron</keyword>
<comment type="caution">
    <text evidence="8">The sequence shown here is derived from an EMBL/GenBank/DDBJ whole genome shotgun (WGS) entry which is preliminary data.</text>
</comment>
<comment type="cofactor">
    <cofactor evidence="6">
        <name>[2Fe-2S] cluster</name>
        <dbReference type="ChEBI" id="CHEBI:190135"/>
    </cofactor>
</comment>
<dbReference type="GO" id="GO:0051537">
    <property type="term" value="F:2 iron, 2 sulfur cluster binding"/>
    <property type="evidence" value="ECO:0007669"/>
    <property type="project" value="UniProtKB-KW"/>
</dbReference>
<evidence type="ECO:0000256" key="3">
    <source>
        <dbReference type="ARBA" id="ARBA00022723"/>
    </source>
</evidence>
<evidence type="ECO:0000259" key="7">
    <source>
        <dbReference type="PROSITE" id="PS51085"/>
    </source>
</evidence>
<accession>A0A8X6H441</accession>
<dbReference type="GO" id="GO:0005739">
    <property type="term" value="C:mitochondrion"/>
    <property type="evidence" value="ECO:0007669"/>
    <property type="project" value="TreeGrafter"/>
</dbReference>
<evidence type="ECO:0000256" key="5">
    <source>
        <dbReference type="ARBA" id="ARBA00023014"/>
    </source>
</evidence>
<dbReference type="Proteomes" id="UP000887116">
    <property type="component" value="Unassembled WGS sequence"/>
</dbReference>
<evidence type="ECO:0000313" key="9">
    <source>
        <dbReference type="Proteomes" id="UP000887116"/>
    </source>
</evidence>
<organism evidence="8 9">
    <name type="scientific">Trichonephila clavata</name>
    <name type="common">Joro spider</name>
    <name type="synonym">Nephila clavata</name>
    <dbReference type="NCBI Taxonomy" id="2740835"/>
    <lineage>
        <taxon>Eukaryota</taxon>
        <taxon>Metazoa</taxon>
        <taxon>Ecdysozoa</taxon>
        <taxon>Arthropoda</taxon>
        <taxon>Chelicerata</taxon>
        <taxon>Arachnida</taxon>
        <taxon>Araneae</taxon>
        <taxon>Araneomorphae</taxon>
        <taxon>Entelegynae</taxon>
        <taxon>Araneoidea</taxon>
        <taxon>Nephilidae</taxon>
        <taxon>Trichonephila</taxon>
    </lineage>
</organism>
<reference evidence="8" key="1">
    <citation type="submission" date="2020-07" db="EMBL/GenBank/DDBJ databases">
        <title>Multicomponent nature underlies the extraordinary mechanical properties of spider dragline silk.</title>
        <authorList>
            <person name="Kono N."/>
            <person name="Nakamura H."/>
            <person name="Mori M."/>
            <person name="Yoshida Y."/>
            <person name="Ohtoshi R."/>
            <person name="Malay A.D."/>
            <person name="Moran D.A.P."/>
            <person name="Tomita M."/>
            <person name="Numata K."/>
            <person name="Arakawa K."/>
        </authorList>
    </citation>
    <scope>NUCLEOTIDE SEQUENCE</scope>
</reference>
<dbReference type="Gene3D" id="3.10.20.30">
    <property type="match status" value="1"/>
</dbReference>
<dbReference type="GO" id="GO:0046872">
    <property type="term" value="F:metal ion binding"/>
    <property type="evidence" value="ECO:0007669"/>
    <property type="project" value="UniProtKB-KW"/>
</dbReference>
<comment type="similarity">
    <text evidence="1">Belongs to the adrenodoxin/putidaredoxin family.</text>
</comment>
<proteinExistence type="inferred from homology"/>
<name>A0A8X6H441_TRICU</name>
<dbReference type="AlphaFoldDB" id="A0A8X6H441"/>
<evidence type="ECO:0000256" key="4">
    <source>
        <dbReference type="ARBA" id="ARBA00023004"/>
    </source>
</evidence>
<dbReference type="PROSITE" id="PS51085">
    <property type="entry name" value="2FE2S_FER_2"/>
    <property type="match status" value="1"/>
</dbReference>
<dbReference type="InterPro" id="IPR036010">
    <property type="entry name" value="2Fe-2S_ferredoxin-like_sf"/>
</dbReference>